<dbReference type="PROSITE" id="PS50837">
    <property type="entry name" value="NACHT"/>
    <property type="match status" value="1"/>
</dbReference>
<dbReference type="Pfam" id="PF24883">
    <property type="entry name" value="NPHP3_N"/>
    <property type="match status" value="1"/>
</dbReference>
<comment type="caution">
    <text evidence="3">The sequence shown here is derived from an EMBL/GenBank/DDBJ whole genome shotgun (WGS) entry which is preliminary data.</text>
</comment>
<dbReference type="PANTHER" id="PTHR10039">
    <property type="entry name" value="AMELOGENIN"/>
    <property type="match status" value="1"/>
</dbReference>
<dbReference type="InterPro" id="IPR027417">
    <property type="entry name" value="P-loop_NTPase"/>
</dbReference>
<dbReference type="AlphaFoldDB" id="A0A9P5PA31"/>
<proteinExistence type="predicted"/>
<dbReference type="EMBL" id="JADNRY010000290">
    <property type="protein sequence ID" value="KAF9059619.1"/>
    <property type="molecule type" value="Genomic_DNA"/>
</dbReference>
<accession>A0A9P5PA31</accession>
<keyword evidence="1" id="KW-0677">Repeat</keyword>
<keyword evidence="4" id="KW-1185">Reference proteome</keyword>
<dbReference type="OrthoDB" id="5967843at2759"/>
<dbReference type="InterPro" id="IPR007111">
    <property type="entry name" value="NACHT_NTPase"/>
</dbReference>
<dbReference type="InterPro" id="IPR056884">
    <property type="entry name" value="NPHP3-like_N"/>
</dbReference>
<gene>
    <name evidence="3" type="ORF">BDP27DRAFT_464637</name>
</gene>
<protein>
    <recommendedName>
        <fullName evidence="2">NACHT domain-containing protein</fullName>
    </recommendedName>
</protein>
<feature type="domain" description="NACHT" evidence="2">
    <location>
        <begin position="123"/>
        <end position="270"/>
    </location>
</feature>
<evidence type="ECO:0000313" key="4">
    <source>
        <dbReference type="Proteomes" id="UP000772434"/>
    </source>
</evidence>
<dbReference type="SUPFAM" id="SSF52540">
    <property type="entry name" value="P-loop containing nucleoside triphosphate hydrolases"/>
    <property type="match status" value="1"/>
</dbReference>
<evidence type="ECO:0000259" key="2">
    <source>
        <dbReference type="PROSITE" id="PS50837"/>
    </source>
</evidence>
<dbReference type="PANTHER" id="PTHR10039:SF14">
    <property type="entry name" value="NACHT DOMAIN-CONTAINING PROTEIN"/>
    <property type="match status" value="1"/>
</dbReference>
<dbReference type="Gene3D" id="3.40.50.300">
    <property type="entry name" value="P-loop containing nucleotide triphosphate hydrolases"/>
    <property type="match status" value="1"/>
</dbReference>
<organism evidence="3 4">
    <name type="scientific">Rhodocollybia butyracea</name>
    <dbReference type="NCBI Taxonomy" id="206335"/>
    <lineage>
        <taxon>Eukaryota</taxon>
        <taxon>Fungi</taxon>
        <taxon>Dikarya</taxon>
        <taxon>Basidiomycota</taxon>
        <taxon>Agaricomycotina</taxon>
        <taxon>Agaricomycetes</taxon>
        <taxon>Agaricomycetidae</taxon>
        <taxon>Agaricales</taxon>
        <taxon>Marasmiineae</taxon>
        <taxon>Omphalotaceae</taxon>
        <taxon>Rhodocollybia</taxon>
    </lineage>
</organism>
<evidence type="ECO:0000313" key="3">
    <source>
        <dbReference type="EMBL" id="KAF9059619.1"/>
    </source>
</evidence>
<sequence length="393" mass="44894">MDSHIRPLTTLCDIYQPISERFRQCREQIFPSKRMEEHSEPVDSESLPHNYNQPTTTINDCTFVSNTRQGEKGIDKLHSVAALEALHDSADSFPQPRCHPETRMKMLEDLQKWSQETDPASSRILWLFGPAGAGKSAIMRTLSHQLQSTGRLGGCFFFKRGHQTRGNAKVLFVTIAYQLAISIPWLKGPISQVVEADPSILARSIETQLQKLISEPCRMHPRQSPLTILIDGLDECEGQDFHLEILRAIRNSFTDHPRPLRIIIASRPEAHIREMFESPVYYGVYQALNVEQSFSDVRTYFLDEFARIHHEHHQTMAAIPLPWPLPIVLNKLVEKSSGYFIYASTIIKFIDDKNYRPTEQLAIVMKDQDSAFDTLDQLYINILSTVPLPSTPN</sequence>
<evidence type="ECO:0000256" key="1">
    <source>
        <dbReference type="ARBA" id="ARBA00022737"/>
    </source>
</evidence>
<reference evidence="3" key="1">
    <citation type="submission" date="2020-11" db="EMBL/GenBank/DDBJ databases">
        <authorList>
            <consortium name="DOE Joint Genome Institute"/>
            <person name="Ahrendt S."/>
            <person name="Riley R."/>
            <person name="Andreopoulos W."/>
            <person name="Labutti K."/>
            <person name="Pangilinan J."/>
            <person name="Ruiz-Duenas F.J."/>
            <person name="Barrasa J.M."/>
            <person name="Sanchez-Garcia M."/>
            <person name="Camarero S."/>
            <person name="Miyauchi S."/>
            <person name="Serrano A."/>
            <person name="Linde D."/>
            <person name="Babiker R."/>
            <person name="Drula E."/>
            <person name="Ayuso-Fernandez I."/>
            <person name="Pacheco R."/>
            <person name="Padilla G."/>
            <person name="Ferreira P."/>
            <person name="Barriuso J."/>
            <person name="Kellner H."/>
            <person name="Castanera R."/>
            <person name="Alfaro M."/>
            <person name="Ramirez L."/>
            <person name="Pisabarro A.G."/>
            <person name="Kuo A."/>
            <person name="Tritt A."/>
            <person name="Lipzen A."/>
            <person name="He G."/>
            <person name="Yan M."/>
            <person name="Ng V."/>
            <person name="Cullen D."/>
            <person name="Martin F."/>
            <person name="Rosso M.-N."/>
            <person name="Henrissat B."/>
            <person name="Hibbett D."/>
            <person name="Martinez A.T."/>
            <person name="Grigoriev I.V."/>
        </authorList>
    </citation>
    <scope>NUCLEOTIDE SEQUENCE</scope>
    <source>
        <strain evidence="3">AH 40177</strain>
    </source>
</reference>
<name>A0A9P5PA31_9AGAR</name>
<dbReference type="Proteomes" id="UP000772434">
    <property type="component" value="Unassembled WGS sequence"/>
</dbReference>